<evidence type="ECO:0000313" key="2">
    <source>
        <dbReference type="Proteomes" id="UP000050396"/>
    </source>
</evidence>
<name>A0ABD4BEA7_PSESH</name>
<evidence type="ECO:0000313" key="1">
    <source>
        <dbReference type="EMBL" id="KPY15027.1"/>
    </source>
</evidence>
<sequence length="140" mass="16498">MTIADKTKTFTRFFKKIQYFQDETGLIYHGLIDDLRLYAGKGVGLRFTELVWVNKKRYRIWAYVPQKRIDESRRRKAFLTEIDELEKAIKAGEQVHAFFVGAYPLRSTVENRDGSQFEVYRAELSSIDHLSLVFAEPNQR</sequence>
<organism evidence="1 2">
    <name type="scientific">Pseudomonas savastanoi pv. phaseolicola</name>
    <name type="common">Pseudomonas syringae pv. phaseolicola</name>
    <dbReference type="NCBI Taxonomy" id="319"/>
    <lineage>
        <taxon>Bacteria</taxon>
        <taxon>Pseudomonadati</taxon>
        <taxon>Pseudomonadota</taxon>
        <taxon>Gammaproteobacteria</taxon>
        <taxon>Pseudomonadales</taxon>
        <taxon>Pseudomonadaceae</taxon>
        <taxon>Pseudomonas</taxon>
    </lineage>
</organism>
<gene>
    <name evidence="1" type="ORF">ALO55_01105</name>
</gene>
<dbReference type="AlphaFoldDB" id="A0ABD4BEA7"/>
<accession>A0ABD4BEA7</accession>
<dbReference type="Proteomes" id="UP000050396">
    <property type="component" value="Unassembled WGS sequence"/>
</dbReference>
<proteinExistence type="predicted"/>
<protein>
    <submittedName>
        <fullName evidence="1">Uncharacterized protein</fullName>
    </submittedName>
</protein>
<reference evidence="1 2" key="1">
    <citation type="submission" date="2015-09" db="EMBL/GenBank/DDBJ databases">
        <title>Genome announcement of multiple Pseudomonas syringae strains.</title>
        <authorList>
            <person name="Thakur S."/>
            <person name="Wang P.W."/>
            <person name="Gong Y."/>
            <person name="Weir B.S."/>
            <person name="Guttman D.S."/>
        </authorList>
    </citation>
    <scope>NUCLEOTIDE SEQUENCE [LARGE SCALE GENOMIC DNA]</scope>
    <source>
        <strain evidence="1 2">ICMP2740</strain>
    </source>
</reference>
<comment type="caution">
    <text evidence="1">The sequence shown here is derived from an EMBL/GenBank/DDBJ whole genome shotgun (WGS) entry which is preliminary data.</text>
</comment>
<dbReference type="RefSeq" id="WP_234696888.1">
    <property type="nucleotide sequence ID" value="NZ_LJQZ01000173.1"/>
</dbReference>
<dbReference type="EMBL" id="LJQZ01000173">
    <property type="protein sequence ID" value="KPY15027.1"/>
    <property type="molecule type" value="Genomic_DNA"/>
</dbReference>